<organism evidence="2 3">
    <name type="scientific">Handroanthus impetiginosus</name>
    <dbReference type="NCBI Taxonomy" id="429701"/>
    <lineage>
        <taxon>Eukaryota</taxon>
        <taxon>Viridiplantae</taxon>
        <taxon>Streptophyta</taxon>
        <taxon>Embryophyta</taxon>
        <taxon>Tracheophyta</taxon>
        <taxon>Spermatophyta</taxon>
        <taxon>Magnoliopsida</taxon>
        <taxon>eudicotyledons</taxon>
        <taxon>Gunneridae</taxon>
        <taxon>Pentapetalae</taxon>
        <taxon>asterids</taxon>
        <taxon>lamiids</taxon>
        <taxon>Lamiales</taxon>
        <taxon>Bignoniaceae</taxon>
        <taxon>Crescentiina</taxon>
        <taxon>Tabebuia alliance</taxon>
        <taxon>Handroanthus</taxon>
    </lineage>
</organism>
<dbReference type="STRING" id="429701.A0A2G9GH31"/>
<keyword evidence="3" id="KW-1185">Reference proteome</keyword>
<reference evidence="3" key="1">
    <citation type="journal article" date="2018" name="Gigascience">
        <title>Genome assembly of the Pink Ipe (Handroanthus impetiginosus, Bignoniaceae), a highly valued, ecologically keystone Neotropical timber forest tree.</title>
        <authorList>
            <person name="Silva-Junior O.B."/>
            <person name="Grattapaglia D."/>
            <person name="Novaes E."/>
            <person name="Collevatti R.G."/>
        </authorList>
    </citation>
    <scope>NUCLEOTIDE SEQUENCE [LARGE SCALE GENOMIC DNA]</scope>
    <source>
        <strain evidence="3">cv. UFG-1</strain>
    </source>
</reference>
<dbReference type="OrthoDB" id="1930622at2759"/>
<dbReference type="EMBL" id="NKXS01005075">
    <property type="protein sequence ID" value="PIN04604.1"/>
    <property type="molecule type" value="Genomic_DNA"/>
</dbReference>
<protein>
    <recommendedName>
        <fullName evidence="4">Small auxin-up RNA</fullName>
    </recommendedName>
</protein>
<dbReference type="Pfam" id="PF02519">
    <property type="entry name" value="Auxin_inducible"/>
    <property type="match status" value="1"/>
</dbReference>
<proteinExistence type="inferred from homology"/>
<dbReference type="PANTHER" id="PTHR31374:SF19">
    <property type="entry name" value="F8A24.8 PROTEIN"/>
    <property type="match status" value="1"/>
</dbReference>
<evidence type="ECO:0000313" key="3">
    <source>
        <dbReference type="Proteomes" id="UP000231279"/>
    </source>
</evidence>
<name>A0A2G9GH31_9LAMI</name>
<gene>
    <name evidence="2" type="ORF">CDL12_22858</name>
</gene>
<evidence type="ECO:0000256" key="1">
    <source>
        <dbReference type="ARBA" id="ARBA00006974"/>
    </source>
</evidence>
<evidence type="ECO:0008006" key="4">
    <source>
        <dbReference type="Google" id="ProtNLM"/>
    </source>
</evidence>
<dbReference type="AlphaFoldDB" id="A0A2G9GH31"/>
<accession>A0A2G9GH31</accession>
<dbReference type="GO" id="GO:0009733">
    <property type="term" value="P:response to auxin"/>
    <property type="evidence" value="ECO:0007669"/>
    <property type="project" value="InterPro"/>
</dbReference>
<dbReference type="PANTHER" id="PTHR31374">
    <property type="entry name" value="AUXIN-INDUCED PROTEIN-LIKE-RELATED"/>
    <property type="match status" value="1"/>
</dbReference>
<dbReference type="Proteomes" id="UP000231279">
    <property type="component" value="Unassembled WGS sequence"/>
</dbReference>
<comment type="caution">
    <text evidence="2">The sequence shown here is derived from an EMBL/GenBank/DDBJ whole genome shotgun (WGS) entry which is preliminary data.</text>
</comment>
<evidence type="ECO:0000313" key="2">
    <source>
        <dbReference type="EMBL" id="PIN04604.1"/>
    </source>
</evidence>
<dbReference type="InterPro" id="IPR003676">
    <property type="entry name" value="SAUR_fam"/>
</dbReference>
<comment type="similarity">
    <text evidence="1">Belongs to the ARG7 family.</text>
</comment>
<sequence>MAAQMKKGSISLKLLIRKLQNHFQSRKVEIFRGYECKEEEKEMVPNDVKEGQFAVLAMKNKEEKPIRFVVELCVLKHPAFLRLLKMAEEEYGFQQKGALAVPCQPDELSRILKDMIWS</sequence>